<dbReference type="InterPro" id="IPR008969">
    <property type="entry name" value="CarboxyPept-like_regulatory"/>
</dbReference>
<keyword evidence="2 7" id="KW-0813">Transport</keyword>
<keyword evidence="3 7" id="KW-1134">Transmembrane beta strand</keyword>
<keyword evidence="6 7" id="KW-0998">Cell outer membrane</keyword>
<dbReference type="Gene3D" id="2.40.170.20">
    <property type="entry name" value="TonB-dependent receptor, beta-barrel domain"/>
    <property type="match status" value="1"/>
</dbReference>
<dbReference type="SUPFAM" id="SSF56935">
    <property type="entry name" value="Porins"/>
    <property type="match status" value="1"/>
</dbReference>
<evidence type="ECO:0000256" key="6">
    <source>
        <dbReference type="ARBA" id="ARBA00023237"/>
    </source>
</evidence>
<dbReference type="EMBL" id="CP044016">
    <property type="protein sequence ID" value="QES87619.1"/>
    <property type="molecule type" value="Genomic_DNA"/>
</dbReference>
<dbReference type="Gene3D" id="2.170.130.10">
    <property type="entry name" value="TonB-dependent receptor, plug domain"/>
    <property type="match status" value="1"/>
</dbReference>
<proteinExistence type="inferred from homology"/>
<dbReference type="InterPro" id="IPR037066">
    <property type="entry name" value="Plug_dom_sf"/>
</dbReference>
<dbReference type="Pfam" id="PF07715">
    <property type="entry name" value="Plug"/>
    <property type="match status" value="1"/>
</dbReference>
<dbReference type="SUPFAM" id="SSF49464">
    <property type="entry name" value="Carboxypeptidase regulatory domain-like"/>
    <property type="match status" value="1"/>
</dbReference>
<dbReference type="OrthoDB" id="9768177at2"/>
<dbReference type="InterPro" id="IPR039426">
    <property type="entry name" value="TonB-dep_rcpt-like"/>
</dbReference>
<dbReference type="InterPro" id="IPR036942">
    <property type="entry name" value="Beta-barrel_TonB_sf"/>
</dbReference>
<keyword evidence="5 7" id="KW-0472">Membrane</keyword>
<dbReference type="NCBIfam" id="TIGR04056">
    <property type="entry name" value="OMP_RagA_SusC"/>
    <property type="match status" value="1"/>
</dbReference>
<keyword evidence="10" id="KW-1185">Reference proteome</keyword>
<dbReference type="Proteomes" id="UP000292424">
    <property type="component" value="Chromosome"/>
</dbReference>
<evidence type="ECO:0000256" key="2">
    <source>
        <dbReference type="ARBA" id="ARBA00022448"/>
    </source>
</evidence>
<evidence type="ECO:0000256" key="7">
    <source>
        <dbReference type="PROSITE-ProRule" id="PRU01360"/>
    </source>
</evidence>
<organism evidence="9 10">
    <name type="scientific">Rhizosphaericola mali</name>
    <dbReference type="NCBI Taxonomy" id="2545455"/>
    <lineage>
        <taxon>Bacteria</taxon>
        <taxon>Pseudomonadati</taxon>
        <taxon>Bacteroidota</taxon>
        <taxon>Chitinophagia</taxon>
        <taxon>Chitinophagales</taxon>
        <taxon>Chitinophagaceae</taxon>
        <taxon>Rhizosphaericola</taxon>
    </lineage>
</organism>
<comment type="subcellular location">
    <subcellularLocation>
        <location evidence="1 7">Cell outer membrane</location>
        <topology evidence="1 7">Multi-pass membrane protein</topology>
    </subcellularLocation>
</comment>
<reference evidence="9 10" key="1">
    <citation type="submission" date="2019-09" db="EMBL/GenBank/DDBJ databases">
        <title>Complete genome sequence of Arachidicoccus sp. B3-10 isolated from apple orchard soil.</title>
        <authorList>
            <person name="Kim H.S."/>
            <person name="Han K.-I."/>
            <person name="Suh M.K."/>
            <person name="Lee K.C."/>
            <person name="Eom M.K."/>
            <person name="Kim J.-S."/>
            <person name="Kang S.W."/>
            <person name="Sin Y."/>
            <person name="Lee J.-S."/>
        </authorList>
    </citation>
    <scope>NUCLEOTIDE SEQUENCE [LARGE SCALE GENOMIC DNA]</scope>
    <source>
        <strain evidence="9 10">B3-10</strain>
    </source>
</reference>
<name>A0A5P2G0G2_9BACT</name>
<comment type="similarity">
    <text evidence="7">Belongs to the TonB-dependent receptor family.</text>
</comment>
<dbReference type="KEGG" id="arac:E0W69_002690"/>
<evidence type="ECO:0000256" key="4">
    <source>
        <dbReference type="ARBA" id="ARBA00022692"/>
    </source>
</evidence>
<sequence>MRKLTLMGVLGILLSIISLQAQTIRGRVISSTGDVLPNATILLINATTIKLTDDKGFFTLYIAQKDTMEVSHVGYRTEIFAVTSKDTFLTIQLSTISDLDEVVVSTGYQQIPKERATGSFVFIDSALFNKGVGSHVISRLEGNVSGLLFNRNVSPSLTNTGGYNLSIRGRSTLFANDQPLVVVDGFPYDGDISNINPNDIASVTVLKDAAASSIWGVKSGNGVIVLTTKKGKQNQKVNVEVNANTTIGNRPNLYYSPNWINASDFIDIEKTLFDKRYYDNDLTSSYNPVVSPVVSLLDGSKRGLITDANANSQIDALRNNDFRKDVSKYLYRHSVAQQYSASFRGGGPTNDYFLSIGYDNSQSNQIGNENYRITLNANNNFHLFKGFTLSLGYNYIQSKVTSNSSLGTLYPIASKAYYPYATLKNADGTNTGLPKDFSAYYKGSVANQDFLPWGYSPISEVQLADNGQRSTDNRLNAGLKYAFASGFTAEAKYQYEQLKTRMDNYYSDSTYYTRNLINRYYNSSTGEYPIPVGGILRYSSGEMHSHRLRLQTGYNGHFNGLHSLDAIVGAEINETINEGNSNTIYGYDKNTGQQSFVDWQTQYSTNPTGSMAVIPNDGIGFSKTTNRYISYFGNAAYGYLGRYVLSLSGRIDKSNLFGVRTNQRSVPLYSIGASWEISKEAFYHFDILPYLRLRATYGYNANLDANLSAYTTAIYTGNSSYYNNLPYSIVANPGNPQLRWEKIRMVNTGIDFSNKSGIVSGSLELYFKKGLDVIGQAPLAPSTGLTVLYGNFSNTSGRGLDLQIHSRNLSLPYFNWETSFLLSFATDKVTRYDMPTTASDYIMHADGSGGSVYPMVGKPVFAVYSYAWKGLDDKGNPQGLYGGQASTDYASILSSTSTDSIVYNGSARPTTFGSLRNGFTYRGLTLSFNIIYKLNYFFRRSSISYSGLFDGWQGNRDYYTRWQKAGDEKTTDVPGIPSLPLDADRETFYKYSSVLVEKGDHVRLQDISLSYDIPLSPSLKKSIRSVAVYGYVNNVGIIWRANKKQLDPDLYGDNYPLPKTYSLGFKINF</sequence>
<evidence type="ECO:0000256" key="1">
    <source>
        <dbReference type="ARBA" id="ARBA00004571"/>
    </source>
</evidence>
<evidence type="ECO:0000256" key="5">
    <source>
        <dbReference type="ARBA" id="ARBA00023136"/>
    </source>
</evidence>
<evidence type="ECO:0000313" key="9">
    <source>
        <dbReference type="EMBL" id="QES87619.1"/>
    </source>
</evidence>
<dbReference type="PROSITE" id="PS52016">
    <property type="entry name" value="TONB_DEPENDENT_REC_3"/>
    <property type="match status" value="1"/>
</dbReference>
<protein>
    <submittedName>
        <fullName evidence="9">SusC/RagA family TonB-linked outer membrane protein</fullName>
    </submittedName>
</protein>
<feature type="domain" description="TonB-dependent receptor plug" evidence="8">
    <location>
        <begin position="144"/>
        <end position="223"/>
    </location>
</feature>
<dbReference type="Pfam" id="PF13715">
    <property type="entry name" value="CarbopepD_reg_2"/>
    <property type="match status" value="1"/>
</dbReference>
<evidence type="ECO:0000313" key="10">
    <source>
        <dbReference type="Proteomes" id="UP000292424"/>
    </source>
</evidence>
<dbReference type="GO" id="GO:0009279">
    <property type="term" value="C:cell outer membrane"/>
    <property type="evidence" value="ECO:0007669"/>
    <property type="project" value="UniProtKB-SubCell"/>
</dbReference>
<gene>
    <name evidence="9" type="ORF">E0W69_002690</name>
</gene>
<evidence type="ECO:0000256" key="3">
    <source>
        <dbReference type="ARBA" id="ARBA00022452"/>
    </source>
</evidence>
<dbReference type="InterPro" id="IPR023996">
    <property type="entry name" value="TonB-dep_OMP_SusC/RagA"/>
</dbReference>
<evidence type="ECO:0000259" key="8">
    <source>
        <dbReference type="Pfam" id="PF07715"/>
    </source>
</evidence>
<keyword evidence="4 7" id="KW-0812">Transmembrane</keyword>
<accession>A0A5P2G0G2</accession>
<dbReference type="InterPro" id="IPR012910">
    <property type="entry name" value="Plug_dom"/>
</dbReference>
<dbReference type="AlphaFoldDB" id="A0A5P2G0G2"/>